<name>A0A8J5XM71_DIALT</name>
<evidence type="ECO:0000256" key="2">
    <source>
        <dbReference type="SAM" id="SignalP"/>
    </source>
</evidence>
<feature type="compositionally biased region" description="Low complexity" evidence="1">
    <location>
        <begin position="225"/>
        <end position="237"/>
    </location>
</feature>
<dbReference type="OMA" id="FHDELEY"/>
<feature type="compositionally biased region" description="Low complexity" evidence="1">
    <location>
        <begin position="314"/>
        <end position="333"/>
    </location>
</feature>
<evidence type="ECO:0000313" key="4">
    <source>
        <dbReference type="Proteomes" id="UP000751190"/>
    </source>
</evidence>
<comment type="caution">
    <text evidence="3">The sequence shown here is derived from an EMBL/GenBank/DDBJ whole genome shotgun (WGS) entry which is preliminary data.</text>
</comment>
<reference evidence="3" key="1">
    <citation type="submission" date="2021-05" db="EMBL/GenBank/DDBJ databases">
        <title>The genome of the haptophyte Pavlova lutheri (Diacronema luteri, Pavlovales) - a model for lipid biosynthesis in eukaryotic algae.</title>
        <authorList>
            <person name="Hulatt C.J."/>
            <person name="Posewitz M.C."/>
        </authorList>
    </citation>
    <scope>NUCLEOTIDE SEQUENCE</scope>
    <source>
        <strain evidence="3">NIVA-4/92</strain>
    </source>
</reference>
<feature type="signal peptide" evidence="2">
    <location>
        <begin position="1"/>
        <end position="25"/>
    </location>
</feature>
<keyword evidence="4" id="KW-1185">Reference proteome</keyword>
<accession>A0A8J5XM71</accession>
<proteinExistence type="predicted"/>
<organism evidence="3 4">
    <name type="scientific">Diacronema lutheri</name>
    <name type="common">Unicellular marine alga</name>
    <name type="synonym">Monochrysis lutheri</name>
    <dbReference type="NCBI Taxonomy" id="2081491"/>
    <lineage>
        <taxon>Eukaryota</taxon>
        <taxon>Haptista</taxon>
        <taxon>Haptophyta</taxon>
        <taxon>Pavlovophyceae</taxon>
        <taxon>Pavlovales</taxon>
        <taxon>Pavlovaceae</taxon>
        <taxon>Diacronema</taxon>
    </lineage>
</organism>
<feature type="region of interest" description="Disordered" evidence="1">
    <location>
        <begin position="225"/>
        <end position="246"/>
    </location>
</feature>
<dbReference type="OrthoDB" id="42952at2759"/>
<evidence type="ECO:0000256" key="1">
    <source>
        <dbReference type="SAM" id="MobiDB-lite"/>
    </source>
</evidence>
<protein>
    <submittedName>
        <fullName evidence="3">Uncharacterized protein</fullName>
    </submittedName>
</protein>
<feature type="region of interest" description="Disordered" evidence="1">
    <location>
        <begin position="295"/>
        <end position="341"/>
    </location>
</feature>
<evidence type="ECO:0000313" key="3">
    <source>
        <dbReference type="EMBL" id="KAG8463189.1"/>
    </source>
</evidence>
<dbReference type="EMBL" id="JAGTXO010000017">
    <property type="protein sequence ID" value="KAG8463189.1"/>
    <property type="molecule type" value="Genomic_DNA"/>
</dbReference>
<dbReference type="AlphaFoldDB" id="A0A8J5XM71"/>
<gene>
    <name evidence="3" type="ORF">KFE25_011186</name>
</gene>
<keyword evidence="2" id="KW-0732">Signal</keyword>
<sequence>MFARFRERLTMLRLASVMLALAARAEPTEQKPAKVWRGATVEDLHRQYGVIFGAHGNRNAASHLWSTWVLDRASQMSASTFVELMGGFCAVSGSIVRPSEYNRYRVTLPTADGAGFARGFMHYCCWPCVCDTQDFIHADSKTIETTDGPRRHVFAVLGDPCAHEEQLDAPFVQPFGFRTTSLRREAPAVRCEGGRLAGATFSDGGHVIVALLFDANVTSTADARAAARARSPATPTPGRLSRDGAGRSFHDELEYAAMCEARAASGYNSGMGEIFRKVAQIAPIRGGARRRLAGEAACPSAEPSSGCGDGAGAGASASASAGGDAASARGDVASARHDAAS</sequence>
<feature type="chain" id="PRO_5035155230" evidence="2">
    <location>
        <begin position="26"/>
        <end position="341"/>
    </location>
</feature>
<dbReference type="Proteomes" id="UP000751190">
    <property type="component" value="Unassembled WGS sequence"/>
</dbReference>